<dbReference type="InterPro" id="IPR052980">
    <property type="entry name" value="Crinkler_effector"/>
</dbReference>
<dbReference type="EMBL" id="CAJVPI010000837">
    <property type="protein sequence ID" value="CAG8576136.1"/>
    <property type="molecule type" value="Genomic_DNA"/>
</dbReference>
<comment type="caution">
    <text evidence="1">The sequence shown here is derived from an EMBL/GenBank/DDBJ whole genome shotgun (WGS) entry which is preliminary data.</text>
</comment>
<reference evidence="1" key="1">
    <citation type="submission" date="2021-06" db="EMBL/GenBank/DDBJ databases">
        <authorList>
            <person name="Kallberg Y."/>
            <person name="Tangrot J."/>
            <person name="Rosling A."/>
        </authorList>
    </citation>
    <scope>NUCLEOTIDE SEQUENCE</scope>
    <source>
        <strain evidence="1">BR232B</strain>
    </source>
</reference>
<gene>
    <name evidence="1" type="ORF">PBRASI_LOCUS6371</name>
</gene>
<dbReference type="PANTHER" id="PTHR33129">
    <property type="entry name" value="PROTEIN KINASE DOMAIN-CONTAINING PROTEIN-RELATED"/>
    <property type="match status" value="1"/>
</dbReference>
<accession>A0A9N9G457</accession>
<dbReference type="AlphaFoldDB" id="A0A9N9G457"/>
<evidence type="ECO:0000313" key="1">
    <source>
        <dbReference type="EMBL" id="CAG8576136.1"/>
    </source>
</evidence>
<keyword evidence="2" id="KW-1185">Reference proteome</keyword>
<dbReference type="PANTHER" id="PTHR33129:SF1">
    <property type="entry name" value="ATP-BINDING PROTEIN"/>
    <property type="match status" value="1"/>
</dbReference>
<evidence type="ECO:0000313" key="2">
    <source>
        <dbReference type="Proteomes" id="UP000789739"/>
    </source>
</evidence>
<sequence length="164" mass="18595">MVSESGVVECWKKLLDARIMFLIPQDMEEAELNDLESYSTIENNHVCLNKGVITDSYGMLCLPDGVFFLGDKVNGSKLLIRNCYLQLLDLIEVNRKQGGPARRGCAITGTPGIGKTYFGLYLIFYIRYNYPKAVIVWQYNEKICYQFSPDGAKGGYLPVRHYAE</sequence>
<protein>
    <submittedName>
        <fullName evidence="1">9068_t:CDS:1</fullName>
    </submittedName>
</protein>
<dbReference type="Proteomes" id="UP000789739">
    <property type="component" value="Unassembled WGS sequence"/>
</dbReference>
<dbReference type="OrthoDB" id="2418599at2759"/>
<name>A0A9N9G457_9GLOM</name>
<proteinExistence type="predicted"/>
<organism evidence="1 2">
    <name type="scientific">Paraglomus brasilianum</name>
    <dbReference type="NCBI Taxonomy" id="144538"/>
    <lineage>
        <taxon>Eukaryota</taxon>
        <taxon>Fungi</taxon>
        <taxon>Fungi incertae sedis</taxon>
        <taxon>Mucoromycota</taxon>
        <taxon>Glomeromycotina</taxon>
        <taxon>Glomeromycetes</taxon>
        <taxon>Paraglomerales</taxon>
        <taxon>Paraglomeraceae</taxon>
        <taxon>Paraglomus</taxon>
    </lineage>
</organism>